<dbReference type="Pfam" id="PF17042">
    <property type="entry name" value="NBD_C"/>
    <property type="match status" value="1"/>
</dbReference>
<accession>A0ABW8W916</accession>
<evidence type="ECO:0000256" key="6">
    <source>
        <dbReference type="ARBA" id="ARBA00023277"/>
    </source>
</evidence>
<dbReference type="NCBIfam" id="NF043035">
    <property type="entry name" value="OxoTetrKin"/>
    <property type="match status" value="1"/>
</dbReference>
<name>A0ABW8W916_9PSED</name>
<comment type="caution">
    <text evidence="15">The sequence shown here is derived from an EMBL/GenBank/DDBJ whole genome shotgun (WGS) entry which is preliminary data.</text>
</comment>
<dbReference type="GO" id="GO:0016301">
    <property type="term" value="F:kinase activity"/>
    <property type="evidence" value="ECO:0007669"/>
    <property type="project" value="UniProtKB-KW"/>
</dbReference>
<dbReference type="InterPro" id="IPR042213">
    <property type="entry name" value="NBD_C_sf"/>
</dbReference>
<sequence length="422" mass="44132">MSQLLLGCIADDFTGGTDLASTLVRGGMRTLQVIGVPQGPLPDDIDAVVIALKSRTVSPEEAVTQSLEALEWLRAAGCQQFFFKYCSTFDSTSRGNIGPVADALAEALSVSFAVACPAFPENKRTIFNGHLFVGDVLLSESGMRNHPLTPMTDSNLVRVLQQQTLKQVGLVAHSVVNKGAQAISTAFNSLIVQGRGYAIVDAIDDEDLYAIGTAVADHKLVTGGSGVALGLPENFRRAGKLGQSETASVLPVIEGLGAVVSGSCSVATNGQVEHWQKTRPSFSIDPLRLANGHDQVAEALEWAKDLIQKGPVLIYGSAHPETVKLAQQKLGVEAAGQIVEDALSAVAVGLYGMGVRKLVVAGGETSGAVVKALQVKALRIGATIDPGVPWTLGLRDDPVALALKSGNFGTVDFFEKALANAP</sequence>
<dbReference type="SUPFAM" id="SSF142764">
    <property type="entry name" value="YgbK-like"/>
    <property type="match status" value="1"/>
</dbReference>
<protein>
    <recommendedName>
        <fullName evidence="11">3-oxo-tetronate kinase</fullName>
        <ecNumber evidence="10">2.7.1.217</ecNumber>
    </recommendedName>
    <alternativeName>
        <fullName evidence="12">3-dehydrotetronate 4-kinase</fullName>
    </alternativeName>
</protein>
<evidence type="ECO:0000256" key="8">
    <source>
        <dbReference type="ARBA" id="ARBA00036346"/>
    </source>
</evidence>
<dbReference type="Pfam" id="PF07005">
    <property type="entry name" value="SBD_N"/>
    <property type="match status" value="1"/>
</dbReference>
<keyword evidence="3" id="KW-0547">Nucleotide-binding</keyword>
<evidence type="ECO:0000256" key="2">
    <source>
        <dbReference type="ARBA" id="ARBA00022679"/>
    </source>
</evidence>
<feature type="domain" description="Four-carbon acid sugar kinase N-terminal" evidence="13">
    <location>
        <begin position="6"/>
        <end position="230"/>
    </location>
</feature>
<dbReference type="InterPro" id="IPR031475">
    <property type="entry name" value="NBD_C"/>
</dbReference>
<comment type="function">
    <text evidence="9">Catalyzes the ATP-dependent phosphorylation of 3-oxo-tetronate to 3-oxo-tetronate 4-phosphate.</text>
</comment>
<dbReference type="EMBL" id="JBJNUY010000009">
    <property type="protein sequence ID" value="MFL9001320.1"/>
    <property type="molecule type" value="Genomic_DNA"/>
</dbReference>
<reference evidence="15 16" key="1">
    <citation type="submission" date="2024-12" db="EMBL/GenBank/DDBJ databases">
        <title>Pseudomonas species isolated from Lotus nodules promote plant growth.</title>
        <authorList>
            <person name="Yu Y.-H."/>
            <person name="Kurtenbach J."/>
            <person name="Crosbie D."/>
            <person name="Brachmann A."/>
            <person name="Marin M."/>
        </authorList>
    </citation>
    <scope>NUCLEOTIDE SEQUENCE [LARGE SCALE GENOMIC DNA]</scope>
    <source>
        <strain evidence="15 16">PLb11B</strain>
    </source>
</reference>
<keyword evidence="2 15" id="KW-0808">Transferase</keyword>
<evidence type="ECO:0000256" key="9">
    <source>
        <dbReference type="ARBA" id="ARBA00037335"/>
    </source>
</evidence>
<keyword evidence="5" id="KW-0067">ATP-binding</keyword>
<dbReference type="InterPro" id="IPR050007">
    <property type="entry name" value="OtnK"/>
</dbReference>
<evidence type="ECO:0000256" key="10">
    <source>
        <dbReference type="ARBA" id="ARBA00039095"/>
    </source>
</evidence>
<evidence type="ECO:0000259" key="13">
    <source>
        <dbReference type="Pfam" id="PF07005"/>
    </source>
</evidence>
<evidence type="ECO:0000313" key="16">
    <source>
        <dbReference type="Proteomes" id="UP001628646"/>
    </source>
</evidence>
<proteinExistence type="inferred from homology"/>
<evidence type="ECO:0000313" key="15">
    <source>
        <dbReference type="EMBL" id="MFL9001320.1"/>
    </source>
</evidence>
<dbReference type="InterPro" id="IPR010737">
    <property type="entry name" value="4-carb_acid_sugar_kinase_N"/>
</dbReference>
<feature type="domain" description="Four-carbon acid sugar kinase nucleotide binding" evidence="14">
    <location>
        <begin position="258"/>
        <end position="414"/>
    </location>
</feature>
<evidence type="ECO:0000256" key="1">
    <source>
        <dbReference type="ARBA" id="ARBA00005715"/>
    </source>
</evidence>
<evidence type="ECO:0000256" key="5">
    <source>
        <dbReference type="ARBA" id="ARBA00022840"/>
    </source>
</evidence>
<evidence type="ECO:0000256" key="7">
    <source>
        <dbReference type="ARBA" id="ARBA00035898"/>
    </source>
</evidence>
<evidence type="ECO:0000256" key="4">
    <source>
        <dbReference type="ARBA" id="ARBA00022777"/>
    </source>
</evidence>
<evidence type="ECO:0000256" key="11">
    <source>
        <dbReference type="ARBA" id="ARBA00039461"/>
    </source>
</evidence>
<keyword evidence="16" id="KW-1185">Reference proteome</keyword>
<comment type="similarity">
    <text evidence="1">Belongs to the four-carbon acid sugar kinase family.</text>
</comment>
<dbReference type="EC" id="2.7.1.217" evidence="10"/>
<evidence type="ECO:0000259" key="14">
    <source>
        <dbReference type="Pfam" id="PF17042"/>
    </source>
</evidence>
<evidence type="ECO:0000256" key="12">
    <source>
        <dbReference type="ARBA" id="ARBA00041377"/>
    </source>
</evidence>
<dbReference type="Proteomes" id="UP001628646">
    <property type="component" value="Unassembled WGS sequence"/>
</dbReference>
<dbReference type="Gene3D" id="3.40.50.10840">
    <property type="entry name" value="Putative sugar-binding, N-terminal domain"/>
    <property type="match status" value="1"/>
</dbReference>
<comment type="catalytic activity">
    <reaction evidence="7">
        <text>3-dehydro-L-erythronate + ATP = 3-dehydro-4-O-phospho-L-erythronate + ADP + H(+)</text>
        <dbReference type="Rhea" id="RHEA:52552"/>
        <dbReference type="ChEBI" id="CHEBI:15378"/>
        <dbReference type="ChEBI" id="CHEBI:30616"/>
        <dbReference type="ChEBI" id="CHEBI:136592"/>
        <dbReference type="ChEBI" id="CHEBI:136670"/>
        <dbReference type="ChEBI" id="CHEBI:456216"/>
        <dbReference type="EC" id="2.7.1.217"/>
    </reaction>
</comment>
<comment type="catalytic activity">
    <reaction evidence="8">
        <text>3-dehydro-D-erythronate + ATP = 3-dehydro-4-O-phospho-D-erythronate + ADP + H(+)</text>
        <dbReference type="Rhea" id="RHEA:52556"/>
        <dbReference type="ChEBI" id="CHEBI:15378"/>
        <dbReference type="ChEBI" id="CHEBI:30616"/>
        <dbReference type="ChEBI" id="CHEBI:57958"/>
        <dbReference type="ChEBI" id="CHEBI:136593"/>
        <dbReference type="ChEBI" id="CHEBI:456216"/>
        <dbReference type="EC" id="2.7.1.217"/>
    </reaction>
</comment>
<organism evidence="15 16">
    <name type="scientific">Pseudomonas azerbaijanorientalis</name>
    <dbReference type="NCBI Taxonomy" id="2842350"/>
    <lineage>
        <taxon>Bacteria</taxon>
        <taxon>Pseudomonadati</taxon>
        <taxon>Pseudomonadota</taxon>
        <taxon>Gammaproteobacteria</taxon>
        <taxon>Pseudomonadales</taxon>
        <taxon>Pseudomonadaceae</taxon>
        <taxon>Pseudomonas</taxon>
    </lineage>
</organism>
<keyword evidence="6" id="KW-0119">Carbohydrate metabolism</keyword>
<keyword evidence="4 15" id="KW-0418">Kinase</keyword>
<dbReference type="InterPro" id="IPR037051">
    <property type="entry name" value="4-carb_acid_sugar_kinase_N_sf"/>
</dbReference>
<gene>
    <name evidence="15" type="primary">otnK</name>
    <name evidence="15" type="ORF">ACJ8NA_22080</name>
</gene>
<evidence type="ECO:0000256" key="3">
    <source>
        <dbReference type="ARBA" id="ARBA00022741"/>
    </source>
</evidence>
<dbReference type="Gene3D" id="3.40.980.20">
    <property type="entry name" value="Four-carbon acid sugar kinase, nucleotide binding domain"/>
    <property type="match status" value="1"/>
</dbReference>
<dbReference type="RefSeq" id="WP_407801594.1">
    <property type="nucleotide sequence ID" value="NZ_JBJNUX010000014.1"/>
</dbReference>